<keyword evidence="1" id="KW-1133">Transmembrane helix</keyword>
<dbReference type="AlphaFoldDB" id="A0A0F9NR72"/>
<protein>
    <submittedName>
        <fullName evidence="2">Uncharacterized protein</fullName>
    </submittedName>
</protein>
<keyword evidence="1" id="KW-0472">Membrane</keyword>
<comment type="caution">
    <text evidence="2">The sequence shown here is derived from an EMBL/GenBank/DDBJ whole genome shotgun (WGS) entry which is preliminary data.</text>
</comment>
<sequence>MELLTYGVFIGIVLGAMLHRTVFEIRLEYQKGRRAGHGVAFVNCDHCKVRERFRGQYSLIGHTGGPLLCEDCMTVWHKKRQAPHLVPKAPGK</sequence>
<accession>A0A0F9NR72</accession>
<organism evidence="2">
    <name type="scientific">marine sediment metagenome</name>
    <dbReference type="NCBI Taxonomy" id="412755"/>
    <lineage>
        <taxon>unclassified sequences</taxon>
        <taxon>metagenomes</taxon>
        <taxon>ecological metagenomes</taxon>
    </lineage>
</organism>
<gene>
    <name evidence="2" type="ORF">LCGC14_0919800</name>
</gene>
<keyword evidence="1" id="KW-0812">Transmembrane</keyword>
<feature type="transmembrane region" description="Helical" evidence="1">
    <location>
        <begin position="6"/>
        <end position="23"/>
    </location>
</feature>
<reference evidence="2" key="1">
    <citation type="journal article" date="2015" name="Nature">
        <title>Complex archaea that bridge the gap between prokaryotes and eukaryotes.</title>
        <authorList>
            <person name="Spang A."/>
            <person name="Saw J.H."/>
            <person name="Jorgensen S.L."/>
            <person name="Zaremba-Niedzwiedzka K."/>
            <person name="Martijn J."/>
            <person name="Lind A.E."/>
            <person name="van Eijk R."/>
            <person name="Schleper C."/>
            <person name="Guy L."/>
            <person name="Ettema T.J."/>
        </authorList>
    </citation>
    <scope>NUCLEOTIDE SEQUENCE</scope>
</reference>
<name>A0A0F9NR72_9ZZZZ</name>
<proteinExistence type="predicted"/>
<dbReference type="EMBL" id="LAZR01003102">
    <property type="protein sequence ID" value="KKN21975.1"/>
    <property type="molecule type" value="Genomic_DNA"/>
</dbReference>
<evidence type="ECO:0000256" key="1">
    <source>
        <dbReference type="SAM" id="Phobius"/>
    </source>
</evidence>
<evidence type="ECO:0000313" key="2">
    <source>
        <dbReference type="EMBL" id="KKN21975.1"/>
    </source>
</evidence>